<name>A0ABQ6HA57_9GAMM</name>
<comment type="caution">
    <text evidence="7">The sequence shown here is derived from an EMBL/GenBank/DDBJ whole genome shotgun (WGS) entry which is preliminary data.</text>
</comment>
<gene>
    <name evidence="4 7" type="primary">lptA</name>
    <name evidence="7" type="ORF">tloyanaT_06510</name>
</gene>
<feature type="domain" description="Organic solvent tolerance-like N-terminal" evidence="6">
    <location>
        <begin position="45"/>
        <end position="154"/>
    </location>
</feature>
<evidence type="ECO:0000256" key="5">
    <source>
        <dbReference type="SAM" id="MobiDB-lite"/>
    </source>
</evidence>
<dbReference type="PANTHER" id="PTHR36504">
    <property type="entry name" value="LIPOPOLYSACCHARIDE EXPORT SYSTEM PROTEIN LPTA"/>
    <property type="match status" value="1"/>
</dbReference>
<dbReference type="RefSeq" id="WP_284295964.1">
    <property type="nucleotide sequence ID" value="NZ_BSSV01000001.1"/>
</dbReference>
<dbReference type="NCBIfam" id="TIGR03002">
    <property type="entry name" value="outer_YhbN_LptA"/>
    <property type="match status" value="1"/>
</dbReference>
<feature type="signal peptide" evidence="4">
    <location>
        <begin position="1"/>
        <end position="34"/>
    </location>
</feature>
<evidence type="ECO:0000256" key="3">
    <source>
        <dbReference type="ARBA" id="ARBA00022764"/>
    </source>
</evidence>
<comment type="subcellular location">
    <subcellularLocation>
        <location evidence="4">Periplasm</location>
    </subcellularLocation>
</comment>
<organism evidence="7 8">
    <name type="scientific">Thalassotalea loyana</name>
    <dbReference type="NCBI Taxonomy" id="280483"/>
    <lineage>
        <taxon>Bacteria</taxon>
        <taxon>Pseudomonadati</taxon>
        <taxon>Pseudomonadota</taxon>
        <taxon>Gammaproteobacteria</taxon>
        <taxon>Alteromonadales</taxon>
        <taxon>Colwelliaceae</taxon>
        <taxon>Thalassotalea</taxon>
    </lineage>
</organism>
<comment type="similarity">
    <text evidence="4">Belongs to the LptA family.</text>
</comment>
<dbReference type="EMBL" id="BSSV01000001">
    <property type="protein sequence ID" value="GLX84399.1"/>
    <property type="molecule type" value="Genomic_DNA"/>
</dbReference>
<evidence type="ECO:0000256" key="4">
    <source>
        <dbReference type="HAMAP-Rule" id="MF_01914"/>
    </source>
</evidence>
<dbReference type="PANTHER" id="PTHR36504:SF1">
    <property type="entry name" value="LIPOPOLYSACCHARIDE EXPORT SYSTEM PROTEIN LPTA"/>
    <property type="match status" value="1"/>
</dbReference>
<dbReference type="Pfam" id="PF03968">
    <property type="entry name" value="LptD_N"/>
    <property type="match status" value="1"/>
</dbReference>
<accession>A0ABQ6HA57</accession>
<protein>
    <recommendedName>
        <fullName evidence="4">Lipopolysaccharide export system protein LptA</fullName>
    </recommendedName>
</protein>
<evidence type="ECO:0000313" key="8">
    <source>
        <dbReference type="Proteomes" id="UP001157134"/>
    </source>
</evidence>
<keyword evidence="3 4" id="KW-0574">Periplasm</keyword>
<dbReference type="InterPro" id="IPR005653">
    <property type="entry name" value="OstA-like_N"/>
</dbReference>
<evidence type="ECO:0000313" key="7">
    <source>
        <dbReference type="EMBL" id="GLX84399.1"/>
    </source>
</evidence>
<feature type="chain" id="PRO_5044899332" description="Lipopolysaccharide export system protein LptA" evidence="4">
    <location>
        <begin position="35"/>
        <end position="181"/>
    </location>
</feature>
<keyword evidence="2 4" id="KW-0732">Signal</keyword>
<comment type="function">
    <text evidence="4">Involved in the assembly of lipopolysaccharide (LPS). Required for the translocation of LPS from the inner membrane to the outer membrane. May form a bridge between the inner membrane and the outer membrane, via interactions with LptC and LptD, thereby facilitating LPS transfer across the periplasm.</text>
</comment>
<keyword evidence="8" id="KW-1185">Reference proteome</keyword>
<reference evidence="7 8" key="1">
    <citation type="submission" date="2023-03" db="EMBL/GenBank/DDBJ databases">
        <title>Thalassotalea loyana LMG 22536T draft genome sequence.</title>
        <authorList>
            <person name="Sawabe T."/>
        </authorList>
    </citation>
    <scope>NUCLEOTIDE SEQUENCE [LARGE SCALE GENOMIC DNA]</scope>
    <source>
        <strain evidence="7 8">LMG 22536</strain>
    </source>
</reference>
<dbReference type="HAMAP" id="MF_01914">
    <property type="entry name" value="LPS_assembly_LptA"/>
    <property type="match status" value="1"/>
</dbReference>
<comment type="subunit">
    <text evidence="4">Component of the lipopolysaccharide transport and assembly complex.</text>
</comment>
<proteinExistence type="inferred from homology"/>
<feature type="region of interest" description="Disordered" evidence="5">
    <location>
        <begin position="160"/>
        <end position="181"/>
    </location>
</feature>
<sequence length="181" mass="19857" precursor="true">MYKPFIEKSRHKSLTIATAALLASILVATPSAYAKKSDLKEQILISADRTAGDLKNRIASYIDDVIITQGSLKIHADLVQVVEDEASDSETYIAKGSPATFEQLLEDGTPIKLEANEITYEPSIYTITISGNAKLSQEGSEVNGDKIIYNTLTEQLEAKSKPQERITTILKPKAKDEAKEQ</sequence>
<dbReference type="Gene3D" id="2.60.450.10">
    <property type="entry name" value="Lipopolysaccharide (LPS) transport protein A like domain"/>
    <property type="match status" value="1"/>
</dbReference>
<dbReference type="InterPro" id="IPR052037">
    <property type="entry name" value="LPS_export_LptA"/>
</dbReference>
<keyword evidence="1 4" id="KW-0813">Transport</keyword>
<evidence type="ECO:0000256" key="1">
    <source>
        <dbReference type="ARBA" id="ARBA00022448"/>
    </source>
</evidence>
<evidence type="ECO:0000259" key="6">
    <source>
        <dbReference type="Pfam" id="PF03968"/>
    </source>
</evidence>
<evidence type="ECO:0000256" key="2">
    <source>
        <dbReference type="ARBA" id="ARBA00022729"/>
    </source>
</evidence>
<dbReference type="Proteomes" id="UP001157134">
    <property type="component" value="Unassembled WGS sequence"/>
</dbReference>
<dbReference type="InterPro" id="IPR014340">
    <property type="entry name" value="LptA"/>
</dbReference>